<keyword evidence="1" id="KW-0732">Signal</keyword>
<evidence type="ECO:0000256" key="1">
    <source>
        <dbReference type="SAM" id="SignalP"/>
    </source>
</evidence>
<dbReference type="RefSeq" id="WP_168909166.1">
    <property type="nucleotide sequence ID" value="NZ_CP051428.1"/>
</dbReference>
<organism evidence="3 4">
    <name type="scientific">Paenibacillus albicereus</name>
    <dbReference type="NCBI Taxonomy" id="2726185"/>
    <lineage>
        <taxon>Bacteria</taxon>
        <taxon>Bacillati</taxon>
        <taxon>Bacillota</taxon>
        <taxon>Bacilli</taxon>
        <taxon>Bacillales</taxon>
        <taxon>Paenibacillaceae</taxon>
        <taxon>Paenibacillus</taxon>
    </lineage>
</organism>
<gene>
    <name evidence="3" type="ORF">HGI30_20260</name>
</gene>
<dbReference type="Proteomes" id="UP000502136">
    <property type="component" value="Chromosome"/>
</dbReference>
<feature type="signal peptide" evidence="1">
    <location>
        <begin position="1"/>
        <end position="36"/>
    </location>
</feature>
<name>A0A6H2H204_9BACL</name>
<proteinExistence type="predicted"/>
<feature type="domain" description="P68 RBP/TagC-like beta-propeller" evidence="2">
    <location>
        <begin position="70"/>
        <end position="170"/>
    </location>
</feature>
<protein>
    <recommendedName>
        <fullName evidence="2">P68 RBP/TagC-like beta-propeller domain-containing protein</fullName>
    </recommendedName>
</protein>
<evidence type="ECO:0000313" key="4">
    <source>
        <dbReference type="Proteomes" id="UP000502136"/>
    </source>
</evidence>
<evidence type="ECO:0000259" key="2">
    <source>
        <dbReference type="Pfam" id="PF21311"/>
    </source>
</evidence>
<feature type="chain" id="PRO_5026027799" description="P68 RBP/TagC-like beta-propeller domain-containing protein" evidence="1">
    <location>
        <begin position="37"/>
        <end position="330"/>
    </location>
</feature>
<evidence type="ECO:0000313" key="3">
    <source>
        <dbReference type="EMBL" id="QJC53629.1"/>
    </source>
</evidence>
<dbReference type="KEGG" id="palr:HGI30_20260"/>
<dbReference type="EMBL" id="CP051428">
    <property type="protein sequence ID" value="QJC53629.1"/>
    <property type="molecule type" value="Genomic_DNA"/>
</dbReference>
<sequence>MWNEPAGRRKRRPLKWLGSIALAATLFSLSAMPAFAAAPAKTVNASATLAYNLKGLTHNVAVQKAYIADKYLYVTQRSGGDVYLSRLLMSGSNATYVDEMKITNSGHGQTLDMYTYNGENYFYVSSKSDPSTSYYWSLQVARLQYVPGTTVDYTDLHRFTYLNYANKTGSRLGDTYRVDGGGNSTHTFFRVQTAEGGVTWAIYDTVKLNQLLDASEQVQLDSSAAVSACVSSFTQTGDGIVRPNGSFQGADMLGSTQLYTSGGAEGETPQIAYMTSSGSYRTLAKITNVGTHEIEGVQTKNGNVYFVIVTDPVNKKDTQKVYYVPDSLFD</sequence>
<keyword evidence="4" id="KW-1185">Reference proteome</keyword>
<dbReference type="AlphaFoldDB" id="A0A6H2H204"/>
<dbReference type="InterPro" id="IPR048799">
    <property type="entry name" value="P68_RBP_TagC-like_beta-prop"/>
</dbReference>
<dbReference type="Pfam" id="PF21311">
    <property type="entry name" value="Phage_RBD_prop"/>
    <property type="match status" value="1"/>
</dbReference>
<reference evidence="3 4" key="1">
    <citation type="submission" date="2020-04" db="EMBL/GenBank/DDBJ databases">
        <title>Novel Paenibacillus strain UniB2 isolated from commercial digestive syrup.</title>
        <authorList>
            <person name="Thorat V."/>
            <person name="Kirdat K."/>
            <person name="Tiwarekar B."/>
            <person name="Yadav A."/>
        </authorList>
    </citation>
    <scope>NUCLEOTIDE SEQUENCE [LARGE SCALE GENOMIC DNA]</scope>
    <source>
        <strain evidence="3 4">UniB2</strain>
    </source>
</reference>
<accession>A0A6H2H204</accession>